<reference evidence="1" key="1">
    <citation type="submission" date="2021-11" db="EMBL/GenBank/DDBJ databases">
        <title>Legionella maioricencis sp. nov., a new species isolated from hot water samples in Mallorca.</title>
        <authorList>
            <person name="Crespi S."/>
            <person name="Drasar V."/>
            <person name="Salva-Serra F."/>
            <person name="Jaen-Luchoro D."/>
            <person name="Pineiro-Iglesias B."/>
            <person name="Aliaga F."/>
            <person name="Fernandez-Juarez V."/>
            <person name="Coll G."/>
            <person name="Moore E.R.B."/>
            <person name="Bennasar-Figueras A."/>
        </authorList>
    </citation>
    <scope>NUCLEOTIDE SEQUENCE</scope>
    <source>
        <strain evidence="1">HCPI-6</strain>
    </source>
</reference>
<dbReference type="Proteomes" id="UP001139721">
    <property type="component" value="Unassembled WGS sequence"/>
</dbReference>
<name>A0A9X2IBF6_9GAMM</name>
<proteinExistence type="predicted"/>
<keyword evidence="2" id="KW-1185">Reference proteome</keyword>
<evidence type="ECO:0000313" key="1">
    <source>
        <dbReference type="EMBL" id="MCL9682733.1"/>
    </source>
</evidence>
<organism evidence="1 2">
    <name type="scientific">Legionella maioricensis</name>
    <dbReference type="NCBI Taxonomy" id="2896528"/>
    <lineage>
        <taxon>Bacteria</taxon>
        <taxon>Pseudomonadati</taxon>
        <taxon>Pseudomonadota</taxon>
        <taxon>Gammaproteobacteria</taxon>
        <taxon>Legionellales</taxon>
        <taxon>Legionellaceae</taxon>
        <taxon>Legionella</taxon>
    </lineage>
</organism>
<sequence length="380" mass="42846">MPSSFYINETNRVLHYIPSGKYSLNTKKAAGLPNSLAITYIDNGQIFKLTDSQTPQIQYGNKGGLCWYYAAKHTHYGRFFMGKSANSDEAKKRKEEIIISTFRKQCTALSLIKEIEDDFVDHFNDNLQRQAIKANETQSADQVYSQSILNRLACIPSPSEPLKIQMRLLKDFLDSGQPDLTYFLLDRHAQFLINAINEVSANLGFPIKEAVDAYLKKLNLLPENLSLDQLSTHYDHIIITHIWKSLGYAQSSWRPEKKLTGLIQELRQGTCLAEIDLALVTLSSNLRHTFGEHGLGYFVSDVSESDAEKGEDTHIINIIGAEIDSDENGYVYFIDPNDASIPGSPRIVHKISYALFCEILVLPADLDLDPESSVLHRQTQ</sequence>
<dbReference type="EMBL" id="JAJKBJ010000001">
    <property type="protein sequence ID" value="MCL9682733.1"/>
    <property type="molecule type" value="Genomic_DNA"/>
</dbReference>
<comment type="caution">
    <text evidence="1">The sequence shown here is derived from an EMBL/GenBank/DDBJ whole genome shotgun (WGS) entry which is preliminary data.</text>
</comment>
<protein>
    <submittedName>
        <fullName evidence="1">Uncharacterized protein</fullName>
    </submittedName>
</protein>
<gene>
    <name evidence="1" type="ORF">LOX96_01365</name>
</gene>
<evidence type="ECO:0000313" key="2">
    <source>
        <dbReference type="Proteomes" id="UP001139721"/>
    </source>
</evidence>
<dbReference type="RefSeq" id="WP_250421317.1">
    <property type="nucleotide sequence ID" value="NZ_JAJKBJ010000001.1"/>
</dbReference>
<dbReference type="AlphaFoldDB" id="A0A9X2IBF6"/>
<accession>A0A9X2IBF6</accession>